<sequence>MDDVILEELTEDTSSSSSEDNTDSDASSLEEINLAIQVFTAPNRAKIPRIENYVC</sequence>
<feature type="region of interest" description="Disordered" evidence="1">
    <location>
        <begin position="1"/>
        <end position="28"/>
    </location>
</feature>
<evidence type="ECO:0000313" key="3">
    <source>
        <dbReference type="Proteomes" id="UP000007266"/>
    </source>
</evidence>
<protein>
    <submittedName>
        <fullName evidence="2">Uncharacterized protein</fullName>
    </submittedName>
</protein>
<gene>
    <name evidence="2" type="primary">AUGUSTUS-3.0.2_31863</name>
    <name evidence="2" type="ORF">TcasGA2_TC031863</name>
</gene>
<keyword evidence="3" id="KW-1185">Reference proteome</keyword>
<dbReference type="EMBL" id="KQ972618">
    <property type="protein sequence ID" value="KXZ75848.1"/>
    <property type="molecule type" value="Genomic_DNA"/>
</dbReference>
<feature type="compositionally biased region" description="Low complexity" evidence="1">
    <location>
        <begin position="12"/>
        <end position="27"/>
    </location>
</feature>
<dbReference type="InParanoid" id="A0A139W975"/>
<proteinExistence type="predicted"/>
<accession>A0A139W975</accession>
<name>A0A139W975_TRICA</name>
<reference evidence="2 3" key="2">
    <citation type="journal article" date="2010" name="Nucleic Acids Res.">
        <title>BeetleBase in 2010: revisions to provide comprehensive genomic information for Tribolium castaneum.</title>
        <authorList>
            <person name="Kim H.S."/>
            <person name="Murphy T."/>
            <person name="Xia J."/>
            <person name="Caragea D."/>
            <person name="Park Y."/>
            <person name="Beeman R.W."/>
            <person name="Lorenzen M.D."/>
            <person name="Butcher S."/>
            <person name="Manak J.R."/>
            <person name="Brown S.J."/>
        </authorList>
    </citation>
    <scope>NUCLEOTIDE SEQUENCE [LARGE SCALE GENOMIC DNA]</scope>
    <source>
        <strain evidence="2 3">Georgia GA2</strain>
    </source>
</reference>
<dbReference type="AlphaFoldDB" id="A0A139W975"/>
<reference evidence="2 3" key="1">
    <citation type="journal article" date="2008" name="Nature">
        <title>The genome of the model beetle and pest Tribolium castaneum.</title>
        <authorList>
            <consortium name="Tribolium Genome Sequencing Consortium"/>
            <person name="Richards S."/>
            <person name="Gibbs R.A."/>
            <person name="Weinstock G.M."/>
            <person name="Brown S.J."/>
            <person name="Denell R."/>
            <person name="Beeman R.W."/>
            <person name="Gibbs R."/>
            <person name="Beeman R.W."/>
            <person name="Brown S.J."/>
            <person name="Bucher G."/>
            <person name="Friedrich M."/>
            <person name="Grimmelikhuijzen C.J."/>
            <person name="Klingler M."/>
            <person name="Lorenzen M."/>
            <person name="Richards S."/>
            <person name="Roth S."/>
            <person name="Schroder R."/>
            <person name="Tautz D."/>
            <person name="Zdobnov E.M."/>
            <person name="Muzny D."/>
            <person name="Gibbs R.A."/>
            <person name="Weinstock G.M."/>
            <person name="Attaway T."/>
            <person name="Bell S."/>
            <person name="Buhay C.J."/>
            <person name="Chandrabose M.N."/>
            <person name="Chavez D."/>
            <person name="Clerk-Blankenburg K.P."/>
            <person name="Cree A."/>
            <person name="Dao M."/>
            <person name="Davis C."/>
            <person name="Chacko J."/>
            <person name="Dinh H."/>
            <person name="Dugan-Rocha S."/>
            <person name="Fowler G."/>
            <person name="Garner T.T."/>
            <person name="Garnes J."/>
            <person name="Gnirke A."/>
            <person name="Hawes A."/>
            <person name="Hernandez J."/>
            <person name="Hines S."/>
            <person name="Holder M."/>
            <person name="Hume J."/>
            <person name="Jhangiani S.N."/>
            <person name="Joshi V."/>
            <person name="Khan Z.M."/>
            <person name="Jackson L."/>
            <person name="Kovar C."/>
            <person name="Kowis A."/>
            <person name="Lee S."/>
            <person name="Lewis L.R."/>
            <person name="Margolis J."/>
            <person name="Morgan M."/>
            <person name="Nazareth L.V."/>
            <person name="Nguyen N."/>
            <person name="Okwuonu G."/>
            <person name="Parker D."/>
            <person name="Richards S."/>
            <person name="Ruiz S.J."/>
            <person name="Santibanez J."/>
            <person name="Savard J."/>
            <person name="Scherer S.E."/>
            <person name="Schneider B."/>
            <person name="Sodergren E."/>
            <person name="Tautz D."/>
            <person name="Vattahil S."/>
            <person name="Villasana D."/>
            <person name="White C.S."/>
            <person name="Wright R."/>
            <person name="Park Y."/>
            <person name="Beeman R.W."/>
            <person name="Lord J."/>
            <person name="Oppert B."/>
            <person name="Lorenzen M."/>
            <person name="Brown S."/>
            <person name="Wang L."/>
            <person name="Savard J."/>
            <person name="Tautz D."/>
            <person name="Richards S."/>
            <person name="Weinstock G."/>
            <person name="Gibbs R.A."/>
            <person name="Liu Y."/>
            <person name="Worley K."/>
            <person name="Weinstock G."/>
            <person name="Elsik C.G."/>
            <person name="Reese J.T."/>
            <person name="Elhaik E."/>
            <person name="Landan G."/>
            <person name="Graur D."/>
            <person name="Arensburger P."/>
            <person name="Atkinson P."/>
            <person name="Beeman R.W."/>
            <person name="Beidler J."/>
            <person name="Brown S.J."/>
            <person name="Demuth J.P."/>
            <person name="Drury D.W."/>
            <person name="Du Y.Z."/>
            <person name="Fujiwara H."/>
            <person name="Lorenzen M."/>
            <person name="Maselli V."/>
            <person name="Osanai M."/>
            <person name="Park Y."/>
            <person name="Robertson H.M."/>
            <person name="Tu Z."/>
            <person name="Wang J.J."/>
            <person name="Wang S."/>
            <person name="Richards S."/>
            <person name="Song H."/>
            <person name="Zhang L."/>
            <person name="Sodergren E."/>
            <person name="Werner D."/>
            <person name="Stanke M."/>
            <person name="Morgenstern B."/>
            <person name="Solovyev V."/>
            <person name="Kosarev P."/>
            <person name="Brown G."/>
            <person name="Chen H.C."/>
            <person name="Ermolaeva O."/>
            <person name="Hlavina W."/>
            <person name="Kapustin Y."/>
            <person name="Kiryutin B."/>
            <person name="Kitts P."/>
            <person name="Maglott D."/>
            <person name="Pruitt K."/>
            <person name="Sapojnikov V."/>
            <person name="Souvorov A."/>
            <person name="Mackey A.J."/>
            <person name="Waterhouse R.M."/>
            <person name="Wyder S."/>
            <person name="Zdobnov E.M."/>
            <person name="Zdobnov E.M."/>
            <person name="Wyder S."/>
            <person name="Kriventseva E.V."/>
            <person name="Kadowaki T."/>
            <person name="Bork P."/>
            <person name="Aranda M."/>
            <person name="Bao R."/>
            <person name="Beermann A."/>
            <person name="Berns N."/>
            <person name="Bolognesi R."/>
            <person name="Bonneton F."/>
            <person name="Bopp D."/>
            <person name="Brown S.J."/>
            <person name="Bucher G."/>
            <person name="Butts T."/>
            <person name="Chaumot A."/>
            <person name="Denell R.E."/>
            <person name="Ferrier D.E."/>
            <person name="Friedrich M."/>
            <person name="Gordon C.M."/>
            <person name="Jindra M."/>
            <person name="Klingler M."/>
            <person name="Lan Q."/>
            <person name="Lattorff H.M."/>
            <person name="Laudet V."/>
            <person name="von Levetsow C."/>
            <person name="Liu Z."/>
            <person name="Lutz R."/>
            <person name="Lynch J.A."/>
            <person name="da Fonseca R.N."/>
            <person name="Posnien N."/>
            <person name="Reuter R."/>
            <person name="Roth S."/>
            <person name="Savard J."/>
            <person name="Schinko J.B."/>
            <person name="Schmitt C."/>
            <person name="Schoppmeier M."/>
            <person name="Schroder R."/>
            <person name="Shippy T.D."/>
            <person name="Simonnet F."/>
            <person name="Marques-Souza H."/>
            <person name="Tautz D."/>
            <person name="Tomoyasu Y."/>
            <person name="Trauner J."/>
            <person name="Van der Zee M."/>
            <person name="Vervoort M."/>
            <person name="Wittkopp N."/>
            <person name="Wimmer E.A."/>
            <person name="Yang X."/>
            <person name="Jones A.K."/>
            <person name="Sattelle D.B."/>
            <person name="Ebert P.R."/>
            <person name="Nelson D."/>
            <person name="Scott J.G."/>
            <person name="Beeman R.W."/>
            <person name="Muthukrishnan S."/>
            <person name="Kramer K.J."/>
            <person name="Arakane Y."/>
            <person name="Beeman R.W."/>
            <person name="Zhu Q."/>
            <person name="Hogenkamp D."/>
            <person name="Dixit R."/>
            <person name="Oppert B."/>
            <person name="Jiang H."/>
            <person name="Zou Z."/>
            <person name="Marshall J."/>
            <person name="Elpidina E."/>
            <person name="Vinokurov K."/>
            <person name="Oppert C."/>
            <person name="Zou Z."/>
            <person name="Evans J."/>
            <person name="Lu Z."/>
            <person name="Zhao P."/>
            <person name="Sumathipala N."/>
            <person name="Altincicek B."/>
            <person name="Vilcinskas A."/>
            <person name="Williams M."/>
            <person name="Hultmark D."/>
            <person name="Hetru C."/>
            <person name="Jiang H."/>
            <person name="Grimmelikhuijzen C.J."/>
            <person name="Hauser F."/>
            <person name="Cazzamali G."/>
            <person name="Williamson M."/>
            <person name="Park Y."/>
            <person name="Li B."/>
            <person name="Tanaka Y."/>
            <person name="Predel R."/>
            <person name="Neupert S."/>
            <person name="Schachtner J."/>
            <person name="Verleyen P."/>
            <person name="Raible F."/>
            <person name="Bork P."/>
            <person name="Friedrich M."/>
            <person name="Walden K.K."/>
            <person name="Robertson H.M."/>
            <person name="Angeli S."/>
            <person name="Foret S."/>
            <person name="Bucher G."/>
            <person name="Schuetz S."/>
            <person name="Maleszka R."/>
            <person name="Wimmer E.A."/>
            <person name="Beeman R.W."/>
            <person name="Lorenzen M."/>
            <person name="Tomoyasu Y."/>
            <person name="Miller S.C."/>
            <person name="Grossmann D."/>
            <person name="Bucher G."/>
        </authorList>
    </citation>
    <scope>NUCLEOTIDE SEQUENCE [LARGE SCALE GENOMIC DNA]</scope>
    <source>
        <strain evidence="2 3">Georgia GA2</strain>
    </source>
</reference>
<evidence type="ECO:0000256" key="1">
    <source>
        <dbReference type="SAM" id="MobiDB-lite"/>
    </source>
</evidence>
<dbReference type="Proteomes" id="UP000007266">
    <property type="component" value="Unassembled WGS sequence"/>
</dbReference>
<organism evidence="2 3">
    <name type="scientific">Tribolium castaneum</name>
    <name type="common">Red flour beetle</name>
    <dbReference type="NCBI Taxonomy" id="7070"/>
    <lineage>
        <taxon>Eukaryota</taxon>
        <taxon>Metazoa</taxon>
        <taxon>Ecdysozoa</taxon>
        <taxon>Arthropoda</taxon>
        <taxon>Hexapoda</taxon>
        <taxon>Insecta</taxon>
        <taxon>Pterygota</taxon>
        <taxon>Neoptera</taxon>
        <taxon>Endopterygota</taxon>
        <taxon>Coleoptera</taxon>
        <taxon>Polyphaga</taxon>
        <taxon>Cucujiformia</taxon>
        <taxon>Tenebrionidae</taxon>
        <taxon>Tenebrionidae incertae sedis</taxon>
        <taxon>Tribolium</taxon>
    </lineage>
</organism>
<feature type="compositionally biased region" description="Acidic residues" evidence="1">
    <location>
        <begin position="1"/>
        <end position="11"/>
    </location>
</feature>
<evidence type="ECO:0000313" key="2">
    <source>
        <dbReference type="EMBL" id="KXZ75848.1"/>
    </source>
</evidence>